<dbReference type="InterPro" id="IPR001466">
    <property type="entry name" value="Beta-lactam-related"/>
</dbReference>
<feature type="compositionally biased region" description="Basic and acidic residues" evidence="2">
    <location>
        <begin position="361"/>
        <end position="371"/>
    </location>
</feature>
<evidence type="ECO:0000313" key="5">
    <source>
        <dbReference type="EMBL" id="MCV7072747.1"/>
    </source>
</evidence>
<dbReference type="Gene3D" id="3.40.710.10">
    <property type="entry name" value="DD-peptidase/beta-lactamase superfamily"/>
    <property type="match status" value="1"/>
</dbReference>
<accession>A0A9X3BQP4</accession>
<feature type="signal peptide" evidence="3">
    <location>
        <begin position="1"/>
        <end position="18"/>
    </location>
</feature>
<sequence>MRWIRVAAALGTAAITLAAPSPPGVEVRAAVVRTEQTAPSRPHTDRPTPDLPGVSALVDAAIAAHRLPGAVVLVGHVGHVVFRRAYGARTLPGEPAPDGTPGPAEPMTEDTVFDVASLTKVLATATAVMQLCERGAVRLDDPVQAYLPAFNRSRDPQRAQVTVRMMLTHSSGEPADVDLDDPWGLARADKAEGIRRALSMPLTTAPGAAFRYSDINFLLLGALIETVTGQPENVYVERHVFEPLRMTDSRFLPTAGPTARNARLLGRIAPTRRDEESARNPATNPHFGQLLRGVVDDPTARRMGGVAGHAGVFSTAADIGLFAQGLLDRLAGRPSAFPLSQATLRAMTGAAQPGNSPRQIADADRADHESRYSAGPSADRLIAARYPAVRGQNLRGLGWDIDTGYSVPRGAVFPVGSFGHTGFTGTSLWIDPRSDTYVVVLSNAVHTPGSPPISRLAGQVATAVGRALGVDNAGPRRP</sequence>
<dbReference type="Proteomes" id="UP001140272">
    <property type="component" value="Unassembled WGS sequence"/>
</dbReference>
<comment type="caution">
    <text evidence="5">The sequence shown here is derived from an EMBL/GenBank/DDBJ whole genome shotgun (WGS) entry which is preliminary data.</text>
</comment>
<dbReference type="EMBL" id="JACKRN010000742">
    <property type="protein sequence ID" value="MCV7072747.1"/>
    <property type="molecule type" value="Genomic_DNA"/>
</dbReference>
<evidence type="ECO:0000256" key="1">
    <source>
        <dbReference type="ARBA" id="ARBA00022801"/>
    </source>
</evidence>
<evidence type="ECO:0000313" key="6">
    <source>
        <dbReference type="Proteomes" id="UP001140272"/>
    </source>
</evidence>
<feature type="domain" description="Beta-lactamase-related" evidence="4">
    <location>
        <begin position="55"/>
        <end position="450"/>
    </location>
</feature>
<protein>
    <submittedName>
        <fullName evidence="5">Beta-lactamase family protein</fullName>
    </submittedName>
</protein>
<dbReference type="AlphaFoldDB" id="A0A9X3BQP4"/>
<dbReference type="Pfam" id="PF00144">
    <property type="entry name" value="Beta-lactamase"/>
    <property type="match status" value="1"/>
</dbReference>
<keyword evidence="3" id="KW-0732">Signal</keyword>
<name>A0A9X3BQP4_9MYCO</name>
<dbReference type="InterPro" id="IPR012338">
    <property type="entry name" value="Beta-lactam/transpept-like"/>
</dbReference>
<feature type="chain" id="PRO_5040827456" evidence="3">
    <location>
        <begin position="19"/>
        <end position="478"/>
    </location>
</feature>
<gene>
    <name evidence="5" type="ORF">H7H73_22670</name>
</gene>
<reference evidence="5" key="1">
    <citation type="submission" date="2020-07" db="EMBL/GenBank/DDBJ databases">
        <authorList>
            <person name="Pettersson B.M.F."/>
            <person name="Behra P.R.K."/>
            <person name="Ramesh M."/>
            <person name="Das S."/>
            <person name="Dasgupta S."/>
            <person name="Kirsebom L.A."/>
        </authorList>
    </citation>
    <scope>NUCLEOTIDE SEQUENCE</scope>
    <source>
        <strain evidence="5">DSM 45406</strain>
    </source>
</reference>
<feature type="region of interest" description="Disordered" evidence="2">
    <location>
        <begin position="348"/>
        <end position="374"/>
    </location>
</feature>
<keyword evidence="1" id="KW-0378">Hydrolase</keyword>
<evidence type="ECO:0000259" key="4">
    <source>
        <dbReference type="Pfam" id="PF00144"/>
    </source>
</evidence>
<dbReference type="SUPFAM" id="SSF56601">
    <property type="entry name" value="beta-lactamase/transpeptidase-like"/>
    <property type="match status" value="1"/>
</dbReference>
<reference evidence="5" key="2">
    <citation type="journal article" date="2022" name="BMC Genomics">
        <title>Comparative genome analysis of mycobacteria focusing on tRNA and non-coding RNA.</title>
        <authorList>
            <person name="Behra P.R.K."/>
            <person name="Pettersson B.M.F."/>
            <person name="Ramesh M."/>
            <person name="Das S."/>
            <person name="Dasgupta S."/>
            <person name="Kirsebom L.A."/>
        </authorList>
    </citation>
    <scope>NUCLEOTIDE SEQUENCE</scope>
    <source>
        <strain evidence="5">DSM 45406</strain>
    </source>
</reference>
<dbReference type="PANTHER" id="PTHR43283">
    <property type="entry name" value="BETA-LACTAMASE-RELATED"/>
    <property type="match status" value="1"/>
</dbReference>
<evidence type="ECO:0000256" key="3">
    <source>
        <dbReference type="SAM" id="SignalP"/>
    </source>
</evidence>
<organism evidence="5 6">
    <name type="scientific">Mycolicibacterium rufum</name>
    <dbReference type="NCBI Taxonomy" id="318424"/>
    <lineage>
        <taxon>Bacteria</taxon>
        <taxon>Bacillati</taxon>
        <taxon>Actinomycetota</taxon>
        <taxon>Actinomycetes</taxon>
        <taxon>Mycobacteriales</taxon>
        <taxon>Mycobacteriaceae</taxon>
        <taxon>Mycolicibacterium</taxon>
    </lineage>
</organism>
<evidence type="ECO:0000256" key="2">
    <source>
        <dbReference type="SAM" id="MobiDB-lite"/>
    </source>
</evidence>
<dbReference type="InterPro" id="IPR050789">
    <property type="entry name" value="Diverse_Enzym_Activities"/>
</dbReference>
<proteinExistence type="predicted"/>
<dbReference type="GO" id="GO:0016787">
    <property type="term" value="F:hydrolase activity"/>
    <property type="evidence" value="ECO:0007669"/>
    <property type="project" value="UniProtKB-KW"/>
</dbReference>
<dbReference type="PANTHER" id="PTHR43283:SF11">
    <property type="entry name" value="BETA-LACTAMASE-RELATED DOMAIN-CONTAINING PROTEIN"/>
    <property type="match status" value="1"/>
</dbReference>